<reference evidence="1 2" key="1">
    <citation type="submission" date="2019-06" db="EMBL/GenBank/DDBJ databases">
        <title>Genomic Encyclopedia of Type Strains, Phase IV (KMG-V): Genome sequencing to study the core and pangenomes of soil and plant-associated prokaryotes.</title>
        <authorList>
            <person name="Whitman W."/>
        </authorList>
    </citation>
    <scope>NUCLEOTIDE SEQUENCE [LARGE SCALE GENOMIC DNA]</scope>
    <source>
        <strain evidence="1 2">BR 11622</strain>
    </source>
</reference>
<sequence>MDLKSQPVLSEAELRATYGQVDVTKPRHPAFDFSILRPRGTEQYDLPDAEPTPSDNLAQLALFGKTGENYAIEVDVILLPREMSAAGWLAAWLEGNGYQVLDKRLTKTPAGDLAEVMATRTINGIDFVYRMKTYKDGPYIFLVQGRAPMVAYAQHAGEIGIAVNRFALTHPTGAIAAEPLTSYDMPHPRPARFKMPASWIMSPDPVMPPNGTSLRFKAEEPSLHHVYGNMVAVTLPLSSARTADEVETTYLAALHAKGVTMDSTKLIHMSGARDAWMAERAASLNGGPMHISTRVHRGGEGWVFFGMLMSDPNVKLLALQASAQRALEIAEESFRWN</sequence>
<comment type="caution">
    <text evidence="1">The sequence shown here is derived from an EMBL/GenBank/DDBJ whole genome shotgun (WGS) entry which is preliminary data.</text>
</comment>
<keyword evidence="2" id="KW-1185">Reference proteome</keyword>
<protein>
    <submittedName>
        <fullName evidence="1">Uncharacterized protein</fullName>
    </submittedName>
</protein>
<accession>A0A560H5M1</accession>
<evidence type="ECO:0000313" key="2">
    <source>
        <dbReference type="Proteomes" id="UP000315751"/>
    </source>
</evidence>
<dbReference type="AlphaFoldDB" id="A0A560H5M1"/>
<dbReference type="Proteomes" id="UP000315751">
    <property type="component" value="Unassembled WGS sequence"/>
</dbReference>
<name>A0A560H5M1_9PROT</name>
<dbReference type="EMBL" id="VITR01000008">
    <property type="protein sequence ID" value="TWB41109.1"/>
    <property type="molecule type" value="Genomic_DNA"/>
</dbReference>
<proteinExistence type="predicted"/>
<evidence type="ECO:0000313" key="1">
    <source>
        <dbReference type="EMBL" id="TWB41109.1"/>
    </source>
</evidence>
<organism evidence="1 2">
    <name type="scientific">Nitrospirillum amazonense</name>
    <dbReference type="NCBI Taxonomy" id="28077"/>
    <lineage>
        <taxon>Bacteria</taxon>
        <taxon>Pseudomonadati</taxon>
        <taxon>Pseudomonadota</taxon>
        <taxon>Alphaproteobacteria</taxon>
        <taxon>Rhodospirillales</taxon>
        <taxon>Azospirillaceae</taxon>
        <taxon>Nitrospirillum</taxon>
    </lineage>
</organism>
<gene>
    <name evidence="1" type="ORF">FBZ90_108133</name>
</gene>